<dbReference type="PROSITE" id="PS50045">
    <property type="entry name" value="SIGMA54_INTERACT_4"/>
    <property type="match status" value="1"/>
</dbReference>
<dbReference type="PROSITE" id="PS00688">
    <property type="entry name" value="SIGMA54_INTERACT_3"/>
    <property type="match status" value="1"/>
</dbReference>
<keyword evidence="5" id="KW-0804">Transcription</keyword>
<dbReference type="CDD" id="cd00009">
    <property type="entry name" value="AAA"/>
    <property type="match status" value="1"/>
</dbReference>
<dbReference type="Gene3D" id="1.10.8.60">
    <property type="match status" value="1"/>
</dbReference>
<dbReference type="PROSITE" id="PS50112">
    <property type="entry name" value="PAS"/>
    <property type="match status" value="1"/>
</dbReference>
<dbReference type="InterPro" id="IPR058031">
    <property type="entry name" value="AAA_lid_NorR"/>
</dbReference>
<dbReference type="RefSeq" id="WP_119772280.1">
    <property type="nucleotide sequence ID" value="NZ_QYUO01000003.1"/>
</dbReference>
<dbReference type="GO" id="GO:0043565">
    <property type="term" value="F:sequence-specific DNA binding"/>
    <property type="evidence" value="ECO:0007669"/>
    <property type="project" value="InterPro"/>
</dbReference>
<dbReference type="InterPro" id="IPR027417">
    <property type="entry name" value="P-loop_NTPase"/>
</dbReference>
<dbReference type="InterPro" id="IPR013767">
    <property type="entry name" value="PAS_fold"/>
</dbReference>
<dbReference type="SUPFAM" id="SSF52540">
    <property type="entry name" value="P-loop containing nucleoside triphosphate hydrolases"/>
    <property type="match status" value="1"/>
</dbReference>
<dbReference type="InterPro" id="IPR025943">
    <property type="entry name" value="Sigma_54_int_dom_ATP-bd_2"/>
</dbReference>
<dbReference type="PRINTS" id="PR01590">
    <property type="entry name" value="HTHFIS"/>
</dbReference>
<evidence type="ECO:0000256" key="4">
    <source>
        <dbReference type="ARBA" id="ARBA00023125"/>
    </source>
</evidence>
<keyword evidence="4" id="KW-0238">DNA-binding</keyword>
<keyword evidence="9" id="KW-1185">Reference proteome</keyword>
<dbReference type="InterPro" id="IPR002197">
    <property type="entry name" value="HTH_Fis"/>
</dbReference>
<accession>A0A3A3FM22</accession>
<organism evidence="8 9">
    <name type="scientific">Noviherbaspirillum saxi</name>
    <dbReference type="NCBI Taxonomy" id="2320863"/>
    <lineage>
        <taxon>Bacteria</taxon>
        <taxon>Pseudomonadati</taxon>
        <taxon>Pseudomonadota</taxon>
        <taxon>Betaproteobacteria</taxon>
        <taxon>Burkholderiales</taxon>
        <taxon>Oxalobacteraceae</taxon>
        <taxon>Noviherbaspirillum</taxon>
    </lineage>
</organism>
<dbReference type="GO" id="GO:0006355">
    <property type="term" value="P:regulation of DNA-templated transcription"/>
    <property type="evidence" value="ECO:0007669"/>
    <property type="project" value="InterPro"/>
</dbReference>
<evidence type="ECO:0000256" key="5">
    <source>
        <dbReference type="ARBA" id="ARBA00023163"/>
    </source>
</evidence>
<proteinExistence type="predicted"/>
<dbReference type="PROSITE" id="PS00675">
    <property type="entry name" value="SIGMA54_INTERACT_1"/>
    <property type="match status" value="1"/>
</dbReference>
<keyword evidence="1" id="KW-0547">Nucleotide-binding</keyword>
<dbReference type="EMBL" id="QYUO01000003">
    <property type="protein sequence ID" value="RJF92395.1"/>
    <property type="molecule type" value="Genomic_DNA"/>
</dbReference>
<evidence type="ECO:0000313" key="8">
    <source>
        <dbReference type="EMBL" id="RJF92395.1"/>
    </source>
</evidence>
<evidence type="ECO:0000256" key="1">
    <source>
        <dbReference type="ARBA" id="ARBA00022741"/>
    </source>
</evidence>
<dbReference type="GO" id="GO:0005524">
    <property type="term" value="F:ATP binding"/>
    <property type="evidence" value="ECO:0007669"/>
    <property type="project" value="UniProtKB-KW"/>
</dbReference>
<name>A0A3A3FM22_9BURK</name>
<dbReference type="SMART" id="SM00091">
    <property type="entry name" value="PAS"/>
    <property type="match status" value="1"/>
</dbReference>
<evidence type="ECO:0000313" key="9">
    <source>
        <dbReference type="Proteomes" id="UP000265955"/>
    </source>
</evidence>
<protein>
    <submittedName>
        <fullName evidence="8">PAS domain-containing protein</fullName>
    </submittedName>
</protein>
<dbReference type="InterPro" id="IPR035965">
    <property type="entry name" value="PAS-like_dom_sf"/>
</dbReference>
<dbReference type="Pfam" id="PF00989">
    <property type="entry name" value="PAS"/>
    <property type="match status" value="1"/>
</dbReference>
<dbReference type="Gene3D" id="3.30.450.20">
    <property type="entry name" value="PAS domain"/>
    <property type="match status" value="1"/>
</dbReference>
<dbReference type="PROSITE" id="PS00676">
    <property type="entry name" value="SIGMA54_INTERACT_2"/>
    <property type="match status" value="1"/>
</dbReference>
<feature type="domain" description="Sigma-54 factor interaction" evidence="6">
    <location>
        <begin position="261"/>
        <end position="491"/>
    </location>
</feature>
<keyword evidence="3" id="KW-0805">Transcription regulation</keyword>
<evidence type="ECO:0000256" key="3">
    <source>
        <dbReference type="ARBA" id="ARBA00023015"/>
    </source>
</evidence>
<dbReference type="Pfam" id="PF02954">
    <property type="entry name" value="HTH_8"/>
    <property type="match status" value="1"/>
</dbReference>
<dbReference type="FunFam" id="3.40.50.300:FF:000006">
    <property type="entry name" value="DNA-binding transcriptional regulator NtrC"/>
    <property type="match status" value="1"/>
</dbReference>
<dbReference type="InterPro" id="IPR000014">
    <property type="entry name" value="PAS"/>
</dbReference>
<dbReference type="Pfam" id="PF25601">
    <property type="entry name" value="AAA_lid_14"/>
    <property type="match status" value="1"/>
</dbReference>
<dbReference type="InterPro" id="IPR025944">
    <property type="entry name" value="Sigma_54_int_dom_CS"/>
</dbReference>
<dbReference type="CDD" id="cd00130">
    <property type="entry name" value="PAS"/>
    <property type="match status" value="1"/>
</dbReference>
<dbReference type="InterPro" id="IPR002078">
    <property type="entry name" value="Sigma_54_int"/>
</dbReference>
<dbReference type="Pfam" id="PF00158">
    <property type="entry name" value="Sigma54_activat"/>
    <property type="match status" value="1"/>
</dbReference>
<dbReference type="InterPro" id="IPR025662">
    <property type="entry name" value="Sigma_54_int_dom_ATP-bd_1"/>
</dbReference>
<reference evidence="9" key="1">
    <citation type="submission" date="2018-09" db="EMBL/GenBank/DDBJ databases">
        <authorList>
            <person name="Zhu H."/>
        </authorList>
    </citation>
    <scope>NUCLEOTIDE SEQUENCE [LARGE SCALE GENOMIC DNA]</scope>
    <source>
        <strain evidence="9">K1R23-30</strain>
    </source>
</reference>
<dbReference type="OrthoDB" id="9761705at2"/>
<dbReference type="SUPFAM" id="SSF55785">
    <property type="entry name" value="PYP-like sensor domain (PAS domain)"/>
    <property type="match status" value="1"/>
</dbReference>
<keyword evidence="2" id="KW-0067">ATP-binding</keyword>
<dbReference type="SMART" id="SM00382">
    <property type="entry name" value="AAA"/>
    <property type="match status" value="1"/>
</dbReference>
<sequence>MINFTERLDELTELSEYVVGTHCGFGVFNASGRLIAANRASRVPSQIRTKPVQASESRDSIGMPVFMSCADDGTPLACSYIDGCPDEERVLVVAMGSAGISSEVLNRLCRLATWFLLREFDVWAETKRLRQVLNEQEVLINHISDGLLVLDRTGRIQTLNENAARMLKLEPQRCIGKDIKGLLDFDLAISRVFETGEGYIDRELQIDSKNLRLHLIDTAVPVRGDDGQVTSVVNTFNEISRVNRLSYRMAIDRARYRFSDIVGESPAIEAALSSSRKAARASANIVLYGETGTGKEMFAQGIHAEGNRSQGPFVAVNCAALPRDLIESELFGYAPGSFTGADRAGRPGKFELASGGTIFLDEISEMPLDVQVKLLRVLQERQVTRIGGTRSTDIDVRIVAATNKNLIELVAQKSFREDLYYRLNVIPVNIPALRNRKEDISALVDSFIRRYCSAMHRPPIMLSRTALTQLQSYAWPGNVRQLQNVVERLVNMTDGNGIDTIPADCMQHTVAEQQIRHGDTSISMTLEDAERQCIRNSLETHAYNLTKTAAALGVTRPTLYSKMKKFGFALTLKLADT</sequence>
<dbReference type="PANTHER" id="PTHR32071:SF57">
    <property type="entry name" value="C4-DICARBOXYLATE TRANSPORT TRANSCRIPTIONAL REGULATORY PROTEIN DCTD"/>
    <property type="match status" value="1"/>
</dbReference>
<dbReference type="InterPro" id="IPR003593">
    <property type="entry name" value="AAA+_ATPase"/>
</dbReference>
<dbReference type="AlphaFoldDB" id="A0A3A3FM22"/>
<dbReference type="Gene3D" id="3.40.50.300">
    <property type="entry name" value="P-loop containing nucleotide triphosphate hydrolases"/>
    <property type="match status" value="1"/>
</dbReference>
<evidence type="ECO:0000259" key="6">
    <source>
        <dbReference type="PROSITE" id="PS50045"/>
    </source>
</evidence>
<evidence type="ECO:0000256" key="2">
    <source>
        <dbReference type="ARBA" id="ARBA00022840"/>
    </source>
</evidence>
<evidence type="ECO:0000259" key="7">
    <source>
        <dbReference type="PROSITE" id="PS50112"/>
    </source>
</evidence>
<dbReference type="SUPFAM" id="SSF46689">
    <property type="entry name" value="Homeodomain-like"/>
    <property type="match status" value="1"/>
</dbReference>
<gene>
    <name evidence="8" type="ORF">D3871_27645</name>
</gene>
<feature type="domain" description="PAS" evidence="7">
    <location>
        <begin position="125"/>
        <end position="185"/>
    </location>
</feature>
<dbReference type="Proteomes" id="UP000265955">
    <property type="component" value="Unassembled WGS sequence"/>
</dbReference>
<dbReference type="PANTHER" id="PTHR32071">
    <property type="entry name" value="TRANSCRIPTIONAL REGULATORY PROTEIN"/>
    <property type="match status" value="1"/>
</dbReference>
<dbReference type="InterPro" id="IPR009057">
    <property type="entry name" value="Homeodomain-like_sf"/>
</dbReference>
<dbReference type="Gene3D" id="1.10.10.60">
    <property type="entry name" value="Homeodomain-like"/>
    <property type="match status" value="1"/>
</dbReference>
<comment type="caution">
    <text evidence="8">The sequence shown here is derived from an EMBL/GenBank/DDBJ whole genome shotgun (WGS) entry which is preliminary data.</text>
</comment>